<proteinExistence type="predicted"/>
<dbReference type="Proteomes" id="UP001157914">
    <property type="component" value="Unassembled WGS sequence"/>
</dbReference>
<protein>
    <submittedName>
        <fullName evidence="2">Uncharacterized protein</fullName>
    </submittedName>
</protein>
<evidence type="ECO:0000256" key="1">
    <source>
        <dbReference type="SAM" id="MobiDB-lite"/>
    </source>
</evidence>
<evidence type="ECO:0000313" key="3">
    <source>
        <dbReference type="Proteomes" id="UP001157914"/>
    </source>
</evidence>
<dbReference type="EMBL" id="FXTT01000004">
    <property type="protein sequence ID" value="SMP31173.1"/>
    <property type="molecule type" value="Genomic_DNA"/>
</dbReference>
<comment type="caution">
    <text evidence="2">The sequence shown here is derived from an EMBL/GenBank/DDBJ whole genome shotgun (WGS) entry which is preliminary data.</text>
</comment>
<keyword evidence="3" id="KW-1185">Reference proteome</keyword>
<accession>A0ABY1PD39</accession>
<gene>
    <name evidence="2" type="ORF">SAMN06265374_3394</name>
</gene>
<name>A0ABY1PD39_9HYPH</name>
<organism evidence="2 3">
    <name type="scientific">Roseibium denhamense</name>
    <dbReference type="NCBI Taxonomy" id="76305"/>
    <lineage>
        <taxon>Bacteria</taxon>
        <taxon>Pseudomonadati</taxon>
        <taxon>Pseudomonadota</taxon>
        <taxon>Alphaproteobacteria</taxon>
        <taxon>Hyphomicrobiales</taxon>
        <taxon>Stappiaceae</taxon>
        <taxon>Roseibium</taxon>
    </lineage>
</organism>
<evidence type="ECO:0000313" key="2">
    <source>
        <dbReference type="EMBL" id="SMP31173.1"/>
    </source>
</evidence>
<reference evidence="2 3" key="1">
    <citation type="submission" date="2017-05" db="EMBL/GenBank/DDBJ databases">
        <authorList>
            <person name="Varghese N."/>
            <person name="Submissions S."/>
        </authorList>
    </citation>
    <scope>NUCLEOTIDE SEQUENCE [LARGE SCALE GENOMIC DNA]</scope>
    <source>
        <strain evidence="2 3">DSM 15949</strain>
    </source>
</reference>
<feature type="region of interest" description="Disordered" evidence="1">
    <location>
        <begin position="1"/>
        <end position="26"/>
    </location>
</feature>
<sequence length="84" mass="9300">MSQLNGLIFPWDTGPKSTGDKPDAIYRKQPIDYRPGGRLWALPAKHQMPQCMRKHLKRSKAAVFAGKTSQISASPQQEAVVGSH</sequence>